<dbReference type="PROSITE" id="PS50893">
    <property type="entry name" value="ABC_TRANSPORTER_2"/>
    <property type="match status" value="2"/>
</dbReference>
<dbReference type="GO" id="GO:0016887">
    <property type="term" value="F:ATP hydrolysis activity"/>
    <property type="evidence" value="ECO:0007669"/>
    <property type="project" value="InterPro"/>
</dbReference>
<reference evidence="11" key="1">
    <citation type="submission" date="2022-07" db="EMBL/GenBank/DDBJ databases">
        <title>Evaluation of T. orientalis genome assembly methods using nanopore sequencing and analysis of variation between genomes.</title>
        <authorList>
            <person name="Yam J."/>
            <person name="Micallef M.L."/>
            <person name="Liu M."/>
            <person name="Djordjevic S.P."/>
            <person name="Bogema D.R."/>
            <person name="Jenkins C."/>
        </authorList>
    </citation>
    <scope>NUCLEOTIDE SEQUENCE</scope>
    <source>
        <strain evidence="11">Goon Nure</strain>
    </source>
</reference>
<feature type="transmembrane region" description="Helical" evidence="9">
    <location>
        <begin position="986"/>
        <end position="1009"/>
    </location>
</feature>
<accession>A0A976SIK9</accession>
<dbReference type="GO" id="GO:0005524">
    <property type="term" value="F:ATP binding"/>
    <property type="evidence" value="ECO:0007669"/>
    <property type="project" value="UniProtKB-KW"/>
</dbReference>
<keyword evidence="3 9" id="KW-0812">Transmembrane</keyword>
<feature type="transmembrane region" description="Helical" evidence="9">
    <location>
        <begin position="901"/>
        <end position="924"/>
    </location>
</feature>
<feature type="transmembrane region" description="Helical" evidence="9">
    <location>
        <begin position="316"/>
        <end position="344"/>
    </location>
</feature>
<keyword evidence="5" id="KW-0067">ATP-binding</keyword>
<evidence type="ECO:0000256" key="3">
    <source>
        <dbReference type="ARBA" id="ARBA00022692"/>
    </source>
</evidence>
<evidence type="ECO:0000256" key="4">
    <source>
        <dbReference type="ARBA" id="ARBA00022741"/>
    </source>
</evidence>
<evidence type="ECO:0000256" key="8">
    <source>
        <dbReference type="SAM" id="MobiDB-lite"/>
    </source>
</evidence>
<dbReference type="SUPFAM" id="SSF90123">
    <property type="entry name" value="ABC transporter transmembrane region"/>
    <property type="match status" value="1"/>
</dbReference>
<comment type="similarity">
    <text evidence="2">Belongs to the ABC transporter superfamily. ABCC family. Conjugate transporter (TC 3.A.1.208) subfamily.</text>
</comment>
<dbReference type="PANTHER" id="PTHR24223:SF456">
    <property type="entry name" value="MULTIDRUG RESISTANCE-ASSOCIATED PROTEIN LETHAL(2)03659"/>
    <property type="match status" value="1"/>
</dbReference>
<evidence type="ECO:0000256" key="6">
    <source>
        <dbReference type="ARBA" id="ARBA00022989"/>
    </source>
</evidence>
<dbReference type="InterPro" id="IPR017871">
    <property type="entry name" value="ABC_transporter-like_CS"/>
</dbReference>
<dbReference type="GO" id="GO:0042626">
    <property type="term" value="F:ATPase-coupled transmembrane transporter activity"/>
    <property type="evidence" value="ECO:0007669"/>
    <property type="project" value="TreeGrafter"/>
</dbReference>
<evidence type="ECO:0000256" key="7">
    <source>
        <dbReference type="ARBA" id="ARBA00023136"/>
    </source>
</evidence>
<comment type="subcellular location">
    <subcellularLocation>
        <location evidence="1">Membrane</location>
        <topology evidence="1">Multi-pass membrane protein</topology>
    </subcellularLocation>
</comment>
<evidence type="ECO:0000313" key="11">
    <source>
        <dbReference type="EMBL" id="UVC49445.1"/>
    </source>
</evidence>
<evidence type="ECO:0000256" key="1">
    <source>
        <dbReference type="ARBA" id="ARBA00004141"/>
    </source>
</evidence>
<gene>
    <name evidence="11" type="ORF">MACK_003280</name>
</gene>
<dbReference type="InterPro" id="IPR050173">
    <property type="entry name" value="ABC_transporter_C-like"/>
</dbReference>
<evidence type="ECO:0000256" key="2">
    <source>
        <dbReference type="ARBA" id="ARBA00009726"/>
    </source>
</evidence>
<evidence type="ECO:0000259" key="10">
    <source>
        <dbReference type="PROSITE" id="PS50893"/>
    </source>
</evidence>
<dbReference type="PROSITE" id="PS00211">
    <property type="entry name" value="ABC_TRANSPORTER_1"/>
    <property type="match status" value="1"/>
</dbReference>
<feature type="domain" description="ABC transporter" evidence="10">
    <location>
        <begin position="509"/>
        <end position="746"/>
    </location>
</feature>
<dbReference type="SUPFAM" id="SSF52540">
    <property type="entry name" value="P-loop containing nucleoside triphosphate hydrolases"/>
    <property type="match status" value="2"/>
</dbReference>
<dbReference type="Pfam" id="PF00005">
    <property type="entry name" value="ABC_tran"/>
    <property type="match status" value="2"/>
</dbReference>
<name>A0A976SIK9_THEOR</name>
<dbReference type="Proteomes" id="UP000244811">
    <property type="component" value="Chromosome 1"/>
</dbReference>
<dbReference type="GO" id="GO:0016020">
    <property type="term" value="C:membrane"/>
    <property type="evidence" value="ECO:0007669"/>
    <property type="project" value="UniProtKB-SubCell"/>
</dbReference>
<keyword evidence="7 9" id="KW-0472">Membrane</keyword>
<feature type="transmembrane region" description="Helical" evidence="9">
    <location>
        <begin position="168"/>
        <end position="190"/>
    </location>
</feature>
<dbReference type="InterPro" id="IPR036640">
    <property type="entry name" value="ABC1_TM_sf"/>
</dbReference>
<feature type="transmembrane region" description="Helical" evidence="9">
    <location>
        <begin position="1079"/>
        <end position="1105"/>
    </location>
</feature>
<feature type="transmembrane region" description="Helical" evidence="9">
    <location>
        <begin position="386"/>
        <end position="412"/>
    </location>
</feature>
<feature type="transmembrane region" description="Helical" evidence="9">
    <location>
        <begin position="47"/>
        <end position="68"/>
    </location>
</feature>
<feature type="transmembrane region" description="Helical" evidence="9">
    <location>
        <begin position="840"/>
        <end position="857"/>
    </location>
</feature>
<dbReference type="Gene3D" id="3.40.50.300">
    <property type="entry name" value="P-loop containing nucleotide triphosphate hydrolases"/>
    <property type="match status" value="2"/>
</dbReference>
<dbReference type="EMBL" id="CP056069">
    <property type="protein sequence ID" value="UVC49445.1"/>
    <property type="molecule type" value="Genomic_DNA"/>
</dbReference>
<evidence type="ECO:0000313" key="12">
    <source>
        <dbReference type="Proteomes" id="UP000244811"/>
    </source>
</evidence>
<dbReference type="Gene3D" id="1.20.1560.10">
    <property type="entry name" value="ABC transporter type 1, transmembrane domain"/>
    <property type="match status" value="1"/>
</dbReference>
<dbReference type="SMART" id="SM00382">
    <property type="entry name" value="AAA"/>
    <property type="match status" value="2"/>
</dbReference>
<dbReference type="InterPro" id="IPR027417">
    <property type="entry name" value="P-loop_NTPase"/>
</dbReference>
<proteinExistence type="inferred from homology"/>
<feature type="transmembrane region" description="Helical" evidence="9">
    <location>
        <begin position="432"/>
        <end position="451"/>
    </location>
</feature>
<feature type="transmembrane region" description="Helical" evidence="9">
    <location>
        <begin position="280"/>
        <end position="304"/>
    </location>
</feature>
<protein>
    <recommendedName>
        <fullName evidence="10">ABC transporter domain-containing protein</fullName>
    </recommendedName>
</protein>
<keyword evidence="4" id="KW-0547">Nucleotide-binding</keyword>
<keyword evidence="6 9" id="KW-1133">Transmembrane helix</keyword>
<organism evidence="11 12">
    <name type="scientific">Theileria orientalis</name>
    <dbReference type="NCBI Taxonomy" id="68886"/>
    <lineage>
        <taxon>Eukaryota</taxon>
        <taxon>Sar</taxon>
        <taxon>Alveolata</taxon>
        <taxon>Apicomplexa</taxon>
        <taxon>Aconoidasida</taxon>
        <taxon>Piroplasmida</taxon>
        <taxon>Theileriidae</taxon>
        <taxon>Theileria</taxon>
    </lineage>
</organism>
<evidence type="ECO:0000256" key="5">
    <source>
        <dbReference type="ARBA" id="ARBA00022840"/>
    </source>
</evidence>
<evidence type="ECO:0000256" key="9">
    <source>
        <dbReference type="SAM" id="Phobius"/>
    </source>
</evidence>
<sequence length="1519" mass="174525">MSKPTFIKISNSGDEPDSFYWENDVHDNSYFKNTKNKRFRYYDECNIMKYLFFYWVPSWISMVSKGYLEPYKYHPLPLSDQIQYWEPILSKNISDELVKFERLEFTRSKLNKKIEDRPYKLVFVKAMFKAFWKRVLLGLLGIIINNILSMSISILVEKMLKILTDKSFSFIKTVLLLLTIIICQILDGIFSTNFIFYMYRFVLIVNSCPPISSFRHGMCHRRKFANDINGSNSLNVCNQVLHSCLPGSECSKNPLYCPAMRHQNRELTPKIITIDFSDSYYMSLLFSSLITIIEFLTNFIYGIFLMSTRIKINIWALYLIGIIFISVMVVIEIVGCCVLGWILYVRDYRLCRLNTILNSLSVIRKMFYDDIAVNSITQDRNNELSLFFVMLIFLFFNTALYSCCINVSFYVLQRFFVKSVNNANVITEIDTAAFVATFYIYMRIINSMYLIPISIKHIGTSIPSYKRSEKYFKECSPNFYISDNKFSGSTKLGSVISETTNQLSNDTVVYYKDASFAWVNYRKDLLNKNYEVYLKNINFELKRGEIAIVTGSNGSGKSNFIKSILGEMTLVGGSMAVVPLHTSMPIFYASQDIFLQRGTIRSNITFGYKFDEHLYNTVLKAVELEYDISTWDKGDLRVVSDNAPSLSGGQRVRMEMARAIYAYLIFHKVNKEYNNSKCSFLMCLDASFHGLDPYVSKNIFNNLFNMKNGLLVKDDLSVVLTTSKLILDTSTKSCNTSQFPNAPIFNVKNMELTFFCNLHDFVSLNKGKKECCKYFKDSGNGPNHLNSFTNDMFSLCSSGYTKSGRLEETKSKYLESSKTFYTHHPPGIGLEPNLVYIKPAVTFFVISAILIILIAIMDNIKFVLSTKLSDYINKNISLYKDGKVIDLSKIKTMCNLSLTKITLIVAIIIALSLTFSLMMTLACYTSSRKIHEYCVNSIFKYSSSVIKIKTAVNQVMTFLLCDIIMIDHSLSHEAYLVVSTFILTMIHLVTLFYLIPISIPIVILAFIIISNRYFLNSIKTPKVSELCLLETTEQINSNIENATSGASIYRSFRKDWELFVNETEHNDYKIRSMLMMFSVFAWISVSFNWLFSAATYVILVFPIILDKYTTYKLKVGYFGLALSLSMNVIKSFTTFTKVFSVAQLYMSSLERFKFFIPQGIKLKFDKSPNTHEEFLVNPVNKDVSVLDKKQLLIRRAIEFKTKNKKFYGVRRLFYHPRITIMDVDRYLTSDHSGVELKDVCVYTTPAHTPESMILKHLNVSSNRSEIIGIIGRTGAGKTTLLSTLQNIMANRTGNVLLDGKDLNDIPKVVLRQIIGVLPQLPFVFKGWTVRRFLDPRRLFTDDEINKALENCGLLEFVNELPGGKKLDSILVSEEPLLYYQKSKGPQPRSVEHKSMELSKPGNESDMLLPNSQLRTLWLARLVLYRHFYRMLVVDEPPEEDLADETSARSNDLGVQIYDLLEKYFSHCTTFVTAHDVNVLKKCTYVWALHQGCLVRMCKSSDIAPNESISKIIEESIKCS</sequence>
<dbReference type="InterPro" id="IPR003439">
    <property type="entry name" value="ABC_transporter-like_ATP-bd"/>
</dbReference>
<feature type="transmembrane region" description="Helical" evidence="9">
    <location>
        <begin position="135"/>
        <end position="156"/>
    </location>
</feature>
<dbReference type="PANTHER" id="PTHR24223">
    <property type="entry name" value="ATP-BINDING CASSETTE SUB-FAMILY C"/>
    <property type="match status" value="1"/>
</dbReference>
<feature type="region of interest" description="Disordered" evidence="8">
    <location>
        <begin position="1382"/>
        <end position="1403"/>
    </location>
</feature>
<dbReference type="InterPro" id="IPR003593">
    <property type="entry name" value="AAA+_ATPase"/>
</dbReference>
<feature type="domain" description="ABC transporter" evidence="10">
    <location>
        <begin position="1234"/>
        <end position="1515"/>
    </location>
</feature>